<sequence length="365" mass="40894">MLRRRSRSASFQDQIAFPHDIQPATFIEHESTLVWRFPLDISQSSIGGRTTLSNACTLIALKTAELIHIHDIKMPTPQSRSKRVTGGQEMTVKRDSRTGVLVEHNGQDKFKELENCPPRIVGCLINGIIDGNEAYAKDAGDHATRNYNLPDAIKACGLSFSEVDFKLTTGSMKDTLPKLIKLAVRNPIFRSESRLVFILISCVRTVLIIFDRTQNCLTLFDAHHHLYPDKRKSRKHGALIGTCRYSNLNSFSHWIQNVIFPDIKSSDEAFEISLVRITEVGTNKAVGVCKYPEGPKTPLRGPIFQAKIKKEEKENHNQLDYPVLRSILTKPPKTVLNVGRKRRLDSVTGGKSGGPAGKKRNRSSN</sequence>
<feature type="region of interest" description="Disordered" evidence="1">
    <location>
        <begin position="338"/>
        <end position="365"/>
    </location>
</feature>
<dbReference type="AlphaFoldDB" id="A0AAE9E8N3"/>
<dbReference type="Proteomes" id="UP000829354">
    <property type="component" value="Chromosome II"/>
</dbReference>
<evidence type="ECO:0000313" key="2">
    <source>
        <dbReference type="EMBL" id="UMM17956.1"/>
    </source>
</evidence>
<dbReference type="PANTHER" id="PTHR37962">
    <property type="entry name" value="MALE STERILE (3) 76CA"/>
    <property type="match status" value="1"/>
</dbReference>
<keyword evidence="3" id="KW-1185">Reference proteome</keyword>
<protein>
    <submittedName>
        <fullName evidence="2">Uncharacterized protein</fullName>
    </submittedName>
</protein>
<proteinExistence type="predicted"/>
<evidence type="ECO:0000313" key="3">
    <source>
        <dbReference type="Proteomes" id="UP000829354"/>
    </source>
</evidence>
<dbReference type="EMBL" id="CP092621">
    <property type="protein sequence ID" value="UMM17956.1"/>
    <property type="molecule type" value="Genomic_DNA"/>
</dbReference>
<organism evidence="2 3">
    <name type="scientific">Caenorhabditis briggsae</name>
    <dbReference type="NCBI Taxonomy" id="6238"/>
    <lineage>
        <taxon>Eukaryota</taxon>
        <taxon>Metazoa</taxon>
        <taxon>Ecdysozoa</taxon>
        <taxon>Nematoda</taxon>
        <taxon>Chromadorea</taxon>
        <taxon>Rhabditida</taxon>
        <taxon>Rhabditina</taxon>
        <taxon>Rhabditomorpha</taxon>
        <taxon>Rhabditoidea</taxon>
        <taxon>Rhabditidae</taxon>
        <taxon>Peloderinae</taxon>
        <taxon>Caenorhabditis</taxon>
    </lineage>
</organism>
<evidence type="ECO:0000256" key="1">
    <source>
        <dbReference type="SAM" id="MobiDB-lite"/>
    </source>
</evidence>
<dbReference type="PANTHER" id="PTHR37962:SF2">
    <property type="entry name" value="MALE STERILE (3) 76CA"/>
    <property type="match status" value="1"/>
</dbReference>
<gene>
    <name evidence="2" type="ORF">L5515_014256</name>
</gene>
<accession>A0AAE9E8N3</accession>
<reference evidence="2 3" key="1">
    <citation type="submission" date="2022-04" db="EMBL/GenBank/DDBJ databases">
        <title>Chromosome-level reference genomes for two strains of Caenorhabditis briggsae: an improved platform for comparative genomics.</title>
        <authorList>
            <person name="Stevens L."/>
            <person name="Andersen E."/>
        </authorList>
    </citation>
    <scope>NUCLEOTIDE SEQUENCE [LARGE SCALE GENOMIC DNA]</scope>
    <source>
        <strain evidence="2">VX34</strain>
        <tissue evidence="2">Whole-organism</tissue>
    </source>
</reference>
<name>A0AAE9E8N3_CAEBR</name>